<dbReference type="InterPro" id="IPR009061">
    <property type="entry name" value="DNA-bd_dom_put_sf"/>
</dbReference>
<proteinExistence type="predicted"/>
<dbReference type="Pfam" id="PF12728">
    <property type="entry name" value="HTH_17"/>
    <property type="match status" value="1"/>
</dbReference>
<gene>
    <name evidence="2" type="ORF">A3A48_01895</name>
</gene>
<dbReference type="Gene3D" id="1.10.1660.10">
    <property type="match status" value="1"/>
</dbReference>
<dbReference type="STRING" id="1797724.A3A48_01895"/>
<accession>A0A1F5GTX5</accession>
<dbReference type="AlphaFoldDB" id="A0A1F5GTX5"/>
<feature type="domain" description="Helix-turn-helix" evidence="1">
    <location>
        <begin position="11"/>
        <end position="65"/>
    </location>
</feature>
<dbReference type="CDD" id="cd04762">
    <property type="entry name" value="HTH_MerR-trunc"/>
    <property type="match status" value="1"/>
</dbReference>
<evidence type="ECO:0000313" key="3">
    <source>
        <dbReference type="Proteomes" id="UP000178336"/>
    </source>
</evidence>
<evidence type="ECO:0000259" key="1">
    <source>
        <dbReference type="Pfam" id="PF12728"/>
    </source>
</evidence>
<sequence length="69" mass="7937">MAENKIRLPRLLNINQVAKILGVVPTTLRRWDNSGKLKAIRIGNKRGVGERRYRREDIIKLITKGSDNL</sequence>
<dbReference type="EMBL" id="MFBN01000020">
    <property type="protein sequence ID" value="OGD95330.1"/>
    <property type="molecule type" value="Genomic_DNA"/>
</dbReference>
<evidence type="ECO:0000313" key="2">
    <source>
        <dbReference type="EMBL" id="OGD95330.1"/>
    </source>
</evidence>
<dbReference type="SUPFAM" id="SSF46955">
    <property type="entry name" value="Putative DNA-binding domain"/>
    <property type="match status" value="1"/>
</dbReference>
<dbReference type="InterPro" id="IPR041657">
    <property type="entry name" value="HTH_17"/>
</dbReference>
<comment type="caution">
    <text evidence="2">The sequence shown here is derived from an EMBL/GenBank/DDBJ whole genome shotgun (WGS) entry which is preliminary data.</text>
</comment>
<dbReference type="Proteomes" id="UP000178336">
    <property type="component" value="Unassembled WGS sequence"/>
</dbReference>
<name>A0A1F5GTX5_9BACT</name>
<reference evidence="2 3" key="1">
    <citation type="journal article" date="2016" name="Nat. Commun.">
        <title>Thousands of microbial genomes shed light on interconnected biogeochemical processes in an aquifer system.</title>
        <authorList>
            <person name="Anantharaman K."/>
            <person name="Brown C.T."/>
            <person name="Hug L.A."/>
            <person name="Sharon I."/>
            <person name="Castelle C.J."/>
            <person name="Probst A.J."/>
            <person name="Thomas B.C."/>
            <person name="Singh A."/>
            <person name="Wilkins M.J."/>
            <person name="Karaoz U."/>
            <person name="Brodie E.L."/>
            <person name="Williams K.H."/>
            <person name="Hubbard S.S."/>
            <person name="Banfield J.F."/>
        </authorList>
    </citation>
    <scope>NUCLEOTIDE SEQUENCE [LARGE SCALE GENOMIC DNA]</scope>
</reference>
<protein>
    <recommendedName>
        <fullName evidence="1">Helix-turn-helix domain-containing protein</fullName>
    </recommendedName>
</protein>
<organism evidence="2 3">
    <name type="scientific">Candidatus Curtissbacteria bacterium RIFCSPLOWO2_01_FULL_37_9</name>
    <dbReference type="NCBI Taxonomy" id="1797724"/>
    <lineage>
        <taxon>Bacteria</taxon>
        <taxon>Candidatus Curtissiibacteriota</taxon>
    </lineage>
</organism>